<dbReference type="InterPro" id="IPR002052">
    <property type="entry name" value="DNA_methylase_N6_adenine_CS"/>
</dbReference>
<dbReference type="SUPFAM" id="SSF53335">
    <property type="entry name" value="S-adenosyl-L-methionine-dependent methyltransferases"/>
    <property type="match status" value="1"/>
</dbReference>
<sequence>MSAPLKKKGERRAYDVYETPTWAVEALLKVIPIDHTKTYMEPCRGSGRIYNFLPIGSAWGEIRQGVDYLHTEYNHVDMVITNPPYSLAQEFVTKALGEADVVVMLLRIGFLESMKRWEWWQENPISSLLILSQRPSFTDDGKTDGSGYAWFVWDKKNKLGLKPFYFLEGQSDECRKQDARDRRKRKKGNPRVLEEALRPDSGRDSSVCEEGDVRDGTFTSVSGGDE</sequence>
<dbReference type="GO" id="GO:0032259">
    <property type="term" value="P:methylation"/>
    <property type="evidence" value="ECO:0007669"/>
    <property type="project" value="UniProtKB-KW"/>
</dbReference>
<reference evidence="2" key="1">
    <citation type="submission" date="2024-04" db="EMBL/GenBank/DDBJ databases">
        <authorList>
            <person name="Jaglan A.B."/>
            <person name="Vashisth M."/>
            <person name="Anand T."/>
            <person name="Virmani N."/>
            <person name="Bera B."/>
            <person name="Vaid R."/>
        </authorList>
    </citation>
    <scope>NUCLEOTIDE SEQUENCE</scope>
</reference>
<dbReference type="GO" id="GO:0003676">
    <property type="term" value="F:nucleic acid binding"/>
    <property type="evidence" value="ECO:0007669"/>
    <property type="project" value="InterPro"/>
</dbReference>
<organism evidence="2">
    <name type="scientific">Salmonella phage SalP219</name>
    <dbReference type="NCBI Taxonomy" id="3158864"/>
    <lineage>
        <taxon>Viruses</taxon>
        <taxon>Duplodnaviria</taxon>
        <taxon>Heunggongvirae</taxon>
        <taxon>Uroviricota</taxon>
        <taxon>Caudoviricetes</taxon>
        <taxon>Vequintavirinae</taxon>
        <taxon>Seunavirus</taxon>
    </lineage>
</organism>
<feature type="region of interest" description="Disordered" evidence="1">
    <location>
        <begin position="177"/>
        <end position="226"/>
    </location>
</feature>
<feature type="compositionally biased region" description="Basic and acidic residues" evidence="1">
    <location>
        <begin position="192"/>
        <end position="203"/>
    </location>
</feature>
<dbReference type="EMBL" id="PP595732">
    <property type="protein sequence ID" value="XBS49788.1"/>
    <property type="molecule type" value="Genomic_DNA"/>
</dbReference>
<dbReference type="InterPro" id="IPR029063">
    <property type="entry name" value="SAM-dependent_MTases_sf"/>
</dbReference>
<evidence type="ECO:0000256" key="1">
    <source>
        <dbReference type="SAM" id="MobiDB-lite"/>
    </source>
</evidence>
<keyword evidence="2" id="KW-0489">Methyltransferase</keyword>
<dbReference type="PROSITE" id="PS00092">
    <property type="entry name" value="N6_MTASE"/>
    <property type="match status" value="1"/>
</dbReference>
<dbReference type="GO" id="GO:0008168">
    <property type="term" value="F:methyltransferase activity"/>
    <property type="evidence" value="ECO:0007669"/>
    <property type="project" value="UniProtKB-KW"/>
</dbReference>
<proteinExistence type="predicted"/>
<accession>A0AAU7PJI1</accession>
<protein>
    <submittedName>
        <fullName evidence="2">DNA N-6-Adenine methyltransferase</fullName>
    </submittedName>
</protein>
<name>A0AAU7PJI1_9CAUD</name>
<keyword evidence="2" id="KW-0808">Transferase</keyword>
<evidence type="ECO:0000313" key="2">
    <source>
        <dbReference type="EMBL" id="XBS49788.1"/>
    </source>
</evidence>
<feature type="compositionally biased region" description="Polar residues" evidence="1">
    <location>
        <begin position="217"/>
        <end position="226"/>
    </location>
</feature>